<dbReference type="EMBL" id="AQQX01000002">
    <property type="protein sequence ID" value="KGM49622.1"/>
    <property type="molecule type" value="Genomic_DNA"/>
</dbReference>
<dbReference type="OrthoDB" id="7866093at2"/>
<dbReference type="RefSeq" id="WP_043746790.1">
    <property type="nucleotide sequence ID" value="NZ_AQQX01000002.1"/>
</dbReference>
<dbReference type="Proteomes" id="UP000030004">
    <property type="component" value="Unassembled WGS sequence"/>
</dbReference>
<keyword evidence="3" id="KW-1185">Reference proteome</keyword>
<evidence type="ECO:0000313" key="3">
    <source>
        <dbReference type="Proteomes" id="UP000030004"/>
    </source>
</evidence>
<evidence type="ECO:0000313" key="2">
    <source>
        <dbReference type="EMBL" id="KGM49622.1"/>
    </source>
</evidence>
<proteinExistence type="predicted"/>
<keyword evidence="1" id="KW-0732">Signal</keyword>
<dbReference type="eggNOG" id="ENOG50337YF">
    <property type="taxonomic scope" value="Bacteria"/>
</dbReference>
<feature type="signal peptide" evidence="1">
    <location>
        <begin position="1"/>
        <end position="20"/>
    </location>
</feature>
<protein>
    <recommendedName>
        <fullName evidence="4">Lipoprotein</fullName>
    </recommendedName>
</protein>
<organism evidence="2 3">
    <name type="scientific">Pseudooceanicola atlanticus</name>
    <dbReference type="NCBI Taxonomy" id="1461694"/>
    <lineage>
        <taxon>Bacteria</taxon>
        <taxon>Pseudomonadati</taxon>
        <taxon>Pseudomonadota</taxon>
        <taxon>Alphaproteobacteria</taxon>
        <taxon>Rhodobacterales</taxon>
        <taxon>Paracoccaceae</taxon>
        <taxon>Pseudooceanicola</taxon>
    </lineage>
</organism>
<evidence type="ECO:0008006" key="4">
    <source>
        <dbReference type="Google" id="ProtNLM"/>
    </source>
</evidence>
<feature type="chain" id="PRO_5001962208" description="Lipoprotein" evidence="1">
    <location>
        <begin position="21"/>
        <end position="196"/>
    </location>
</feature>
<gene>
    <name evidence="2" type="ORF">ATO9_06280</name>
</gene>
<dbReference type="AlphaFoldDB" id="A0A0A0EKB7"/>
<evidence type="ECO:0000256" key="1">
    <source>
        <dbReference type="SAM" id="SignalP"/>
    </source>
</evidence>
<comment type="caution">
    <text evidence="2">The sequence shown here is derived from an EMBL/GenBank/DDBJ whole genome shotgun (WGS) entry which is preliminary data.</text>
</comment>
<name>A0A0A0EKB7_9RHOB</name>
<accession>A0A0A0EKB7</accession>
<reference evidence="2 3" key="1">
    <citation type="journal article" date="2015" name="Antonie Van Leeuwenhoek">
        <title>Pseudooceanicola atlanticus gen. nov. sp. nov., isolated from surface seawater of the Atlantic Ocean and reclassification of Oceanicola batsensis, Oceanicola marinus, Oceanicola nitratireducens, Oceanicola nanhaiensis, Oceanicola antarcticus and Oceanicola flagellatus, as Pseudooceanicola batsensis comb. nov., Pseudooceanicola marinus comb. nov., Pseudooceanicola nitratireducens comb. nov., Pseudooceanicola nanhaiensis comb. nov., Pseudooceanicola antarcticus comb. nov., and Pseudooceanicola flagellatus comb. nov.</title>
        <authorList>
            <person name="Lai Q."/>
            <person name="Li G."/>
            <person name="Liu X."/>
            <person name="Du Y."/>
            <person name="Sun F."/>
            <person name="Shao Z."/>
        </authorList>
    </citation>
    <scope>NUCLEOTIDE SEQUENCE [LARGE SCALE GENOMIC DNA]</scope>
    <source>
        <strain evidence="2 3">22II-s11g</strain>
    </source>
</reference>
<sequence length="196" mass="21779">MRPFPILTPILALCAAPVLADDCADLARHLIATPPTEHGPYIVDAAGTMGGMATVTRQHVIEDQHMLAETIEPKGMHDVLHYKGGAYAPEVEGWRLLYQSDAAAMQEQSTQGRQEQADAILTATCSDDDMDGQTLTRVEAQLGPVQVFEKGMTYMFWVTPDENRRIRMDMDYELNGMPTKVRFDFTWVPDLALPSP</sequence>